<dbReference type="InterPro" id="IPR001810">
    <property type="entry name" value="F-box_dom"/>
</dbReference>
<dbReference type="InterPro" id="IPR036047">
    <property type="entry name" value="F-box-like_dom_sf"/>
</dbReference>
<dbReference type="Gene3D" id="1.20.1280.50">
    <property type="match status" value="1"/>
</dbReference>
<keyword evidence="3" id="KW-1185">Reference proteome</keyword>
<accession>A0ABR0EBZ4</accession>
<gene>
    <name evidence="2" type="ORF">PRZ48_009248</name>
</gene>
<name>A0ABR0EBZ4_ZASCE</name>
<evidence type="ECO:0000259" key="1">
    <source>
        <dbReference type="Pfam" id="PF00646"/>
    </source>
</evidence>
<evidence type="ECO:0000313" key="3">
    <source>
        <dbReference type="Proteomes" id="UP001305779"/>
    </source>
</evidence>
<comment type="caution">
    <text evidence="2">The sequence shown here is derived from an EMBL/GenBank/DDBJ whole genome shotgun (WGS) entry which is preliminary data.</text>
</comment>
<reference evidence="2 3" key="1">
    <citation type="journal article" date="2023" name="G3 (Bethesda)">
        <title>A chromosome-level genome assembly of Zasmidium syzygii isolated from banana leaves.</title>
        <authorList>
            <person name="van Westerhoven A.C."/>
            <person name="Mehrabi R."/>
            <person name="Talebi R."/>
            <person name="Steentjes M.B.F."/>
            <person name="Corcolon B."/>
            <person name="Chong P.A."/>
            <person name="Kema G.H.J."/>
            <person name="Seidl M.F."/>
        </authorList>
    </citation>
    <scope>NUCLEOTIDE SEQUENCE [LARGE SCALE GENOMIC DNA]</scope>
    <source>
        <strain evidence="2 3">P124</strain>
    </source>
</reference>
<protein>
    <recommendedName>
        <fullName evidence="1">F-box domain-containing protein</fullName>
    </recommendedName>
</protein>
<dbReference type="Pfam" id="PF00646">
    <property type="entry name" value="F-box"/>
    <property type="match status" value="1"/>
</dbReference>
<evidence type="ECO:0000313" key="2">
    <source>
        <dbReference type="EMBL" id="KAK4498738.1"/>
    </source>
</evidence>
<dbReference type="Proteomes" id="UP001305779">
    <property type="component" value="Unassembled WGS sequence"/>
</dbReference>
<dbReference type="SUPFAM" id="SSF81383">
    <property type="entry name" value="F-box domain"/>
    <property type="match status" value="1"/>
</dbReference>
<sequence>MPVQRPGLPRPHHYGRTDSEYQLRRRIFNRPTKILHAILLRLPIPDLIVAMHVSKTWLYLACESTEIRHRLFMWHAEHVIDSRPSTPTCYSPQGFELFPKNLRQGVLITFRSPRRGEYFVLMKNHCERRPLQLVDTQKTQIRLDPLTGRFHVQLYDHSRSLVVDNDFSPHSLSFRCKRPQITGDRLFEYFKTYHSPEDMDWEMLLESMATRTPLEKAESGEIRLKERKPFLESVSKALRKLKL</sequence>
<organism evidence="2 3">
    <name type="scientific">Zasmidium cellare</name>
    <name type="common">Wine cellar mold</name>
    <name type="synonym">Racodium cellare</name>
    <dbReference type="NCBI Taxonomy" id="395010"/>
    <lineage>
        <taxon>Eukaryota</taxon>
        <taxon>Fungi</taxon>
        <taxon>Dikarya</taxon>
        <taxon>Ascomycota</taxon>
        <taxon>Pezizomycotina</taxon>
        <taxon>Dothideomycetes</taxon>
        <taxon>Dothideomycetidae</taxon>
        <taxon>Mycosphaerellales</taxon>
        <taxon>Mycosphaerellaceae</taxon>
        <taxon>Zasmidium</taxon>
    </lineage>
</organism>
<proteinExistence type="predicted"/>
<feature type="domain" description="F-box" evidence="1">
    <location>
        <begin position="31"/>
        <end position="61"/>
    </location>
</feature>
<dbReference type="EMBL" id="JAXOVC010000007">
    <property type="protein sequence ID" value="KAK4498738.1"/>
    <property type="molecule type" value="Genomic_DNA"/>
</dbReference>